<dbReference type="InterPro" id="IPR032675">
    <property type="entry name" value="LRR_dom_sf"/>
</dbReference>
<dbReference type="PANTHER" id="PTHR10857">
    <property type="entry name" value="COPINE"/>
    <property type="match status" value="1"/>
</dbReference>
<feature type="region of interest" description="Disordered" evidence="1">
    <location>
        <begin position="228"/>
        <end position="277"/>
    </location>
</feature>
<evidence type="ECO:0000313" key="4">
    <source>
        <dbReference type="Proteomes" id="UP000306102"/>
    </source>
</evidence>
<dbReference type="InterPro" id="IPR045052">
    <property type="entry name" value="Copine"/>
</dbReference>
<dbReference type="EMBL" id="SDRB02011445">
    <property type="protein sequence ID" value="THG01311.1"/>
    <property type="molecule type" value="Genomic_DNA"/>
</dbReference>
<dbReference type="SMART" id="SM00239">
    <property type="entry name" value="C2"/>
    <property type="match status" value="1"/>
</dbReference>
<dbReference type="GO" id="GO:0005886">
    <property type="term" value="C:plasma membrane"/>
    <property type="evidence" value="ECO:0007669"/>
    <property type="project" value="TreeGrafter"/>
</dbReference>
<dbReference type="Proteomes" id="UP000306102">
    <property type="component" value="Unassembled WGS sequence"/>
</dbReference>
<proteinExistence type="predicted"/>
<dbReference type="SUPFAM" id="SSF52075">
    <property type="entry name" value="Outer arm dynein light chain 1"/>
    <property type="match status" value="1"/>
</dbReference>
<reference evidence="3 4" key="1">
    <citation type="journal article" date="2018" name="Proc. Natl. Acad. Sci. U.S.A.">
        <title>Draft genome sequence of Camellia sinensis var. sinensis provides insights into the evolution of the tea genome and tea quality.</title>
        <authorList>
            <person name="Wei C."/>
            <person name="Yang H."/>
            <person name="Wang S."/>
            <person name="Zhao J."/>
            <person name="Liu C."/>
            <person name="Gao L."/>
            <person name="Xia E."/>
            <person name="Lu Y."/>
            <person name="Tai Y."/>
            <person name="She G."/>
            <person name="Sun J."/>
            <person name="Cao H."/>
            <person name="Tong W."/>
            <person name="Gao Q."/>
            <person name="Li Y."/>
            <person name="Deng W."/>
            <person name="Jiang X."/>
            <person name="Wang W."/>
            <person name="Chen Q."/>
            <person name="Zhang S."/>
            <person name="Li H."/>
            <person name="Wu J."/>
            <person name="Wang P."/>
            <person name="Li P."/>
            <person name="Shi C."/>
            <person name="Zheng F."/>
            <person name="Jian J."/>
            <person name="Huang B."/>
            <person name="Shan D."/>
            <person name="Shi M."/>
            <person name="Fang C."/>
            <person name="Yue Y."/>
            <person name="Li F."/>
            <person name="Li D."/>
            <person name="Wei S."/>
            <person name="Han B."/>
            <person name="Jiang C."/>
            <person name="Yin Y."/>
            <person name="Xia T."/>
            <person name="Zhang Z."/>
            <person name="Bennetzen J.L."/>
            <person name="Zhao S."/>
            <person name="Wan X."/>
        </authorList>
    </citation>
    <scope>NUCLEOTIDE SEQUENCE [LARGE SCALE GENOMIC DNA]</scope>
    <source>
        <strain evidence="4">cv. Shuchazao</strain>
        <tissue evidence="3">Leaf</tissue>
    </source>
</reference>
<accession>A0A4S4DF25</accession>
<gene>
    <name evidence="3" type="ORF">TEA_002803</name>
</gene>
<comment type="caution">
    <text evidence="3">The sequence shown here is derived from an EMBL/GenBank/DDBJ whole genome shotgun (WGS) entry which is preliminary data.</text>
</comment>
<dbReference type="GO" id="GO:0005544">
    <property type="term" value="F:calcium-dependent phospholipid binding"/>
    <property type="evidence" value="ECO:0007669"/>
    <property type="project" value="InterPro"/>
</dbReference>
<dbReference type="PROSITE" id="PS50004">
    <property type="entry name" value="C2"/>
    <property type="match status" value="1"/>
</dbReference>
<dbReference type="Gene3D" id="2.60.40.150">
    <property type="entry name" value="C2 domain"/>
    <property type="match status" value="1"/>
</dbReference>
<dbReference type="STRING" id="542762.A0A4S4DF25"/>
<evidence type="ECO:0000313" key="3">
    <source>
        <dbReference type="EMBL" id="THG01311.1"/>
    </source>
</evidence>
<dbReference type="AlphaFoldDB" id="A0A4S4DF25"/>
<protein>
    <recommendedName>
        <fullName evidence="2">C2 domain-containing protein</fullName>
    </recommendedName>
</protein>
<dbReference type="SUPFAM" id="SSF49562">
    <property type="entry name" value="C2 domain (Calcium/lipid-binding domain, CaLB)"/>
    <property type="match status" value="1"/>
</dbReference>
<dbReference type="InterPro" id="IPR035892">
    <property type="entry name" value="C2_domain_sf"/>
</dbReference>
<dbReference type="PANTHER" id="PTHR10857:SF120">
    <property type="entry name" value="PROTEIN BONZAI 3"/>
    <property type="match status" value="1"/>
</dbReference>
<sequence>MGACFSDAKGGQMAVGGAVQRKTMNSGGVSTTTGGAAHNDAVDFFLRTKGLNALFTQIESDPIAVVYIKKRDGSLEELGRTEVIMNSLEPAWIEKINFAYQFEIVQQLVFHVYDVDTRYHNLHVKTLKLKDQEFLGEASCAISETPFATMVDEDNESSLAIVLDLTSFQLHDLDSVELPPSLTELDLTANRLSTLDLRIAHLSNLRKLSLRQNLLHSRLTHFSAYSLSRSRGHPSSSTSQHCRRLHRPPSRLQATPPKTQPSTCCSFDSRRRRGPSCHSPSVLLFSVTSSSSQTQTHRSSIPTDRSSLKSMELENAITDRRVLVLNLRSVVFDLRPRI</sequence>
<feature type="compositionally biased region" description="Low complexity" evidence="1">
    <location>
        <begin position="228"/>
        <end position="239"/>
    </location>
</feature>
<evidence type="ECO:0000259" key="2">
    <source>
        <dbReference type="PROSITE" id="PS50004"/>
    </source>
</evidence>
<name>A0A4S4DF25_CAMSN</name>
<organism evidence="3 4">
    <name type="scientific">Camellia sinensis var. sinensis</name>
    <name type="common">China tea</name>
    <dbReference type="NCBI Taxonomy" id="542762"/>
    <lineage>
        <taxon>Eukaryota</taxon>
        <taxon>Viridiplantae</taxon>
        <taxon>Streptophyta</taxon>
        <taxon>Embryophyta</taxon>
        <taxon>Tracheophyta</taxon>
        <taxon>Spermatophyta</taxon>
        <taxon>Magnoliopsida</taxon>
        <taxon>eudicotyledons</taxon>
        <taxon>Gunneridae</taxon>
        <taxon>Pentapetalae</taxon>
        <taxon>asterids</taxon>
        <taxon>Ericales</taxon>
        <taxon>Theaceae</taxon>
        <taxon>Camellia</taxon>
    </lineage>
</organism>
<dbReference type="CDD" id="cd04048">
    <property type="entry name" value="C2A_Copine"/>
    <property type="match status" value="1"/>
</dbReference>
<feature type="domain" description="C2" evidence="2">
    <location>
        <begin position="21"/>
        <end position="161"/>
    </location>
</feature>
<dbReference type="Gene3D" id="3.80.10.10">
    <property type="entry name" value="Ribonuclease Inhibitor"/>
    <property type="match status" value="1"/>
</dbReference>
<feature type="compositionally biased region" description="Polar residues" evidence="1">
    <location>
        <begin position="252"/>
        <end position="266"/>
    </location>
</feature>
<keyword evidence="4" id="KW-1185">Reference proteome</keyword>
<evidence type="ECO:0000256" key="1">
    <source>
        <dbReference type="SAM" id="MobiDB-lite"/>
    </source>
</evidence>
<dbReference type="Pfam" id="PF00168">
    <property type="entry name" value="C2"/>
    <property type="match status" value="1"/>
</dbReference>
<dbReference type="GO" id="GO:0071277">
    <property type="term" value="P:cellular response to calcium ion"/>
    <property type="evidence" value="ECO:0007669"/>
    <property type="project" value="TreeGrafter"/>
</dbReference>
<dbReference type="InterPro" id="IPR000008">
    <property type="entry name" value="C2_dom"/>
</dbReference>